<gene>
    <name evidence="3" type="ORF">SAMN05216372_102179</name>
</gene>
<feature type="domain" description="GST C-terminal" evidence="2">
    <location>
        <begin position="87"/>
        <end position="205"/>
    </location>
</feature>
<dbReference type="Pfam" id="PF00043">
    <property type="entry name" value="GST_C"/>
    <property type="match status" value="1"/>
</dbReference>
<reference evidence="4" key="1">
    <citation type="submission" date="2016-10" db="EMBL/GenBank/DDBJ databases">
        <authorList>
            <person name="Varghese N."/>
            <person name="Submissions S."/>
        </authorList>
    </citation>
    <scope>NUCLEOTIDE SEQUENCE [LARGE SCALE GENOMIC DNA]</scope>
    <source>
        <strain evidence="4">JCM 2783</strain>
    </source>
</reference>
<proteinExistence type="predicted"/>
<dbReference type="RefSeq" id="WP_093501555.1">
    <property type="nucleotide sequence ID" value="NZ_BSSG01000002.1"/>
</dbReference>
<dbReference type="SUPFAM" id="SSF47616">
    <property type="entry name" value="GST C-terminal domain-like"/>
    <property type="match status" value="1"/>
</dbReference>
<sequence>MKLYFAPHACSLAPHIVLRELGLPFSLIRVNNQTKRTADGRDFYQINPKGYVAALELADGTVLTEGAAILQYLADLRPEAGLAPANGTLQRTQLQAQLSFIGSELHAGMSPLFNDAIAEDAKVLLRQRLTRRLGYMEQVLAESGYVYGDHFTIADAYLFTVLGWTEHLRIDLTSFPTTERFRRSIAQRPCVVTAMRAEAESEQVV</sequence>
<dbReference type="Gene3D" id="1.20.1050.10">
    <property type="match status" value="1"/>
</dbReference>
<dbReference type="CDD" id="cd03188">
    <property type="entry name" value="GST_C_Beta"/>
    <property type="match status" value="1"/>
</dbReference>
<dbReference type="PANTHER" id="PTHR44051">
    <property type="entry name" value="GLUTATHIONE S-TRANSFERASE-RELATED"/>
    <property type="match status" value="1"/>
</dbReference>
<dbReference type="PROSITE" id="PS50404">
    <property type="entry name" value="GST_NTER"/>
    <property type="match status" value="1"/>
</dbReference>
<dbReference type="EMBL" id="FOMO01000002">
    <property type="protein sequence ID" value="SFD51543.1"/>
    <property type="molecule type" value="Genomic_DNA"/>
</dbReference>
<dbReference type="AlphaFoldDB" id="A0A1I1T5H5"/>
<dbReference type="Pfam" id="PF13409">
    <property type="entry name" value="GST_N_2"/>
    <property type="match status" value="1"/>
</dbReference>
<dbReference type="InterPro" id="IPR004046">
    <property type="entry name" value="GST_C"/>
</dbReference>
<dbReference type="InterPro" id="IPR010987">
    <property type="entry name" value="Glutathione-S-Trfase_C-like"/>
</dbReference>
<evidence type="ECO:0000313" key="4">
    <source>
        <dbReference type="Proteomes" id="UP000243950"/>
    </source>
</evidence>
<dbReference type="SFLD" id="SFLDG01150">
    <property type="entry name" value="Main.1:_Beta-like"/>
    <property type="match status" value="1"/>
</dbReference>
<dbReference type="PROSITE" id="PS50405">
    <property type="entry name" value="GST_CTER"/>
    <property type="match status" value="1"/>
</dbReference>
<dbReference type="InterPro" id="IPR036249">
    <property type="entry name" value="Thioredoxin-like_sf"/>
</dbReference>
<feature type="domain" description="GST N-terminal" evidence="1">
    <location>
        <begin position="1"/>
        <end position="81"/>
    </location>
</feature>
<keyword evidence="4" id="KW-1185">Reference proteome</keyword>
<name>A0A1I1T5H5_PSEOC</name>
<dbReference type="Proteomes" id="UP000243950">
    <property type="component" value="Unassembled WGS sequence"/>
</dbReference>
<dbReference type="SUPFAM" id="SSF52833">
    <property type="entry name" value="Thioredoxin-like"/>
    <property type="match status" value="1"/>
</dbReference>
<evidence type="ECO:0000313" key="3">
    <source>
        <dbReference type="EMBL" id="SFD51543.1"/>
    </source>
</evidence>
<dbReference type="SFLD" id="SFLDS00019">
    <property type="entry name" value="Glutathione_Transferase_(cytos"/>
    <property type="match status" value="1"/>
</dbReference>
<accession>A0A1I1T5H5</accession>
<keyword evidence="3" id="KW-0808">Transferase</keyword>
<dbReference type="InterPro" id="IPR040079">
    <property type="entry name" value="Glutathione_S-Trfase"/>
</dbReference>
<organism evidence="3 4">
    <name type="scientific">Pseudomonas straminea</name>
    <dbReference type="NCBI Taxonomy" id="47882"/>
    <lineage>
        <taxon>Bacteria</taxon>
        <taxon>Pseudomonadati</taxon>
        <taxon>Pseudomonadota</taxon>
        <taxon>Gammaproteobacteria</taxon>
        <taxon>Pseudomonadales</taxon>
        <taxon>Pseudomonadaceae</taxon>
        <taxon>Phytopseudomonas</taxon>
    </lineage>
</organism>
<dbReference type="GO" id="GO:0016740">
    <property type="term" value="F:transferase activity"/>
    <property type="evidence" value="ECO:0007669"/>
    <property type="project" value="UniProtKB-KW"/>
</dbReference>
<evidence type="ECO:0000259" key="2">
    <source>
        <dbReference type="PROSITE" id="PS50405"/>
    </source>
</evidence>
<dbReference type="PANTHER" id="PTHR44051:SF8">
    <property type="entry name" value="GLUTATHIONE S-TRANSFERASE GSTA"/>
    <property type="match status" value="1"/>
</dbReference>
<dbReference type="Gene3D" id="3.40.30.10">
    <property type="entry name" value="Glutaredoxin"/>
    <property type="match status" value="1"/>
</dbReference>
<dbReference type="InterPro" id="IPR036282">
    <property type="entry name" value="Glutathione-S-Trfase_C_sf"/>
</dbReference>
<protein>
    <submittedName>
        <fullName evidence="3">Glutathione S-transferase</fullName>
    </submittedName>
</protein>
<dbReference type="InterPro" id="IPR004045">
    <property type="entry name" value="Glutathione_S-Trfase_N"/>
</dbReference>
<dbReference type="CDD" id="cd03057">
    <property type="entry name" value="GST_N_Beta"/>
    <property type="match status" value="1"/>
</dbReference>
<dbReference type="SFLD" id="SFLDG00358">
    <property type="entry name" value="Main_(cytGST)"/>
    <property type="match status" value="1"/>
</dbReference>
<dbReference type="NCBIfam" id="NF007831">
    <property type="entry name" value="PRK10542.1"/>
    <property type="match status" value="1"/>
</dbReference>
<evidence type="ECO:0000259" key="1">
    <source>
        <dbReference type="PROSITE" id="PS50404"/>
    </source>
</evidence>